<dbReference type="InterPro" id="IPR039426">
    <property type="entry name" value="TonB-dep_rcpt-like"/>
</dbReference>
<keyword evidence="1" id="KW-1134">Transmembrane beta strand</keyword>
<dbReference type="InterPro" id="IPR023996">
    <property type="entry name" value="TonB-dep_OMP_SusC/RagA"/>
</dbReference>
<dbReference type="Gene3D" id="2.60.40.1120">
    <property type="entry name" value="Carboxypeptidase-like, regulatory domain"/>
    <property type="match status" value="1"/>
</dbReference>
<keyword evidence="1" id="KW-0812">Transmembrane</keyword>
<dbReference type="EMBL" id="BQOB01000001">
    <property type="protein sequence ID" value="GKH79257.1"/>
    <property type="molecule type" value="Genomic_DNA"/>
</dbReference>
<comment type="similarity">
    <text evidence="1 2">Belongs to the TonB-dependent receptor family.</text>
</comment>
<dbReference type="Pfam" id="PF13715">
    <property type="entry name" value="CarbopepD_reg_2"/>
    <property type="match status" value="1"/>
</dbReference>
<sequence length="1060" mass="118315">MWAEDSAKSAVQAVQQSITVKGVVSDAMGPVIGASVMEKENKGNGTITDMDGNFSLNVKPGAVLIVSYIGYKTIEVQAIANKPLHITLKEDSEMLDEVVVVGFGTQKKVNLTGSVGIATAKELESRPVSSATQALQGLVPGLKITTNTGALDQNMGISVRGTGTVGGFSKGDPLILIDGMEGDLNSINPQDIESISVLKDAAASSIYGSRAPFGVILVTTKGGKEGKFSVNYSGNVRISSPINMPESMDSYTFALMMNEGLRQSGSNVRFSDATLQNMLDYQAGKLTDGLRPDEDNPSAWQDMFTYGYANVDLLDELYKDNVMSQEHNMNISGGSKKMNYYVSFNYLQQNGLLEIGDDGLKRYNVAAKINADITPWLKFYYGTRLTRTDNWRPTDFDGDVYRDLTRNWPNVPLKDPNGYWFHPNVLKFADGGQRDKQTDFIYEQVAFTFEPIKNWITKAEFNYRMMNQNIKQSTIPAYAHNALGDENNNKETSYLYKDDTKDAYWNFNVFSEYSKTIADSHNFKVMAGFQAEHWGQEFFSSNVAGLLDPNFPEFNLTTGLDGNGKDKPAQVKGTSDRWSLAGFFGRLNYDYKGRYLAELNMRYDGTSRFRKDSRWKLSPSVSLGWNIAQENFWQPISHVVNLFKLRASYGELSNQNTTSYYPTYRTIGVNTMNGSWLQGGLKPNTSYIGDLVSSSLTWESIRTWNFGADWGLFDNRLTGTFDWFIRYTKDMVGKAGELPATLGIGVPQTNNCDLHTRGWEVTIGWKDRLSCGLNYGIAFNISDQVTIIDKFPDNRTNSIRSYLPGYRDGLIWGYETIGIAKTDEEMNAHLATLPKGGQDALGANWAAGDIMYKDLNGDGKISSGAETLDDHGDLKILGDSYTHYFFGLDLTAGYKGFDFRAFFQGALKHDFWPGSNAYFWGVNGDSSEWGMEAFKPHNDYFRAEAIGLEDRKLEANLDSYFPRPLFKSGGQGYKNQKTQTRYLQDARYVRLKNLQIGYTLPASLTNKIGINNCRLYISGENLLTFTPLFEMFDPETCTGGYGGNTYPLSRTWSFGLSLSF</sequence>
<keyword evidence="1 2" id="KW-0472">Membrane</keyword>
<dbReference type="FunFam" id="2.170.130.10:FF:000024">
    <property type="entry name" value="Outer membrane protein"/>
    <property type="match status" value="1"/>
</dbReference>
<comment type="caution">
    <text evidence="5">The sequence shown here is derived from an EMBL/GenBank/DDBJ whole genome shotgun (WGS) entry which is preliminary data.</text>
</comment>
<dbReference type="Proteomes" id="UP001055104">
    <property type="component" value="Unassembled WGS sequence"/>
</dbReference>
<evidence type="ECO:0000259" key="3">
    <source>
        <dbReference type="Pfam" id="PF00593"/>
    </source>
</evidence>
<dbReference type="SUPFAM" id="SSF49464">
    <property type="entry name" value="Carboxypeptidase regulatory domain-like"/>
    <property type="match status" value="1"/>
</dbReference>
<dbReference type="PROSITE" id="PS52016">
    <property type="entry name" value="TONB_DEPENDENT_REC_3"/>
    <property type="match status" value="1"/>
</dbReference>
<evidence type="ECO:0000313" key="6">
    <source>
        <dbReference type="Proteomes" id="UP001055104"/>
    </source>
</evidence>
<reference evidence="5" key="1">
    <citation type="submission" date="2022-01" db="EMBL/GenBank/DDBJ databases">
        <title>Novel bile acid biosynthetic pathways are enriched in the microbiome of centenarians.</title>
        <authorList>
            <person name="Sato Y."/>
            <person name="Atarashi K."/>
            <person name="Plichta R.D."/>
            <person name="Arai Y."/>
            <person name="Sasajima S."/>
            <person name="Kearney M.S."/>
            <person name="Suda W."/>
            <person name="Takeshita K."/>
            <person name="Sasaki T."/>
            <person name="Okamoto S."/>
            <person name="Skelly N.A."/>
            <person name="Okamura Y."/>
            <person name="Vlamakis H."/>
            <person name="Li Y."/>
            <person name="Tanoue T."/>
            <person name="Takei H."/>
            <person name="Nittono H."/>
            <person name="Narushima S."/>
            <person name="Irie J."/>
            <person name="Itoh H."/>
            <person name="Moriya K."/>
            <person name="Sugiura Y."/>
            <person name="Suematsu M."/>
            <person name="Moritoki N."/>
            <person name="Shibata S."/>
            <person name="Littman R.D."/>
            <person name="Fischbach A.M."/>
            <person name="Uwamino Y."/>
            <person name="Inoue T."/>
            <person name="Honda A."/>
            <person name="Hattori M."/>
            <person name="Murai T."/>
            <person name="Xavier J.R."/>
            <person name="Hirose N."/>
            <person name="Honda K."/>
        </authorList>
    </citation>
    <scope>NUCLEOTIDE SEQUENCE</scope>
    <source>
        <strain evidence="5">CE91-St7</strain>
    </source>
</reference>
<comment type="subcellular location">
    <subcellularLocation>
        <location evidence="1">Cell outer membrane</location>
        <topology evidence="1">Multi-pass membrane protein</topology>
    </subcellularLocation>
</comment>
<evidence type="ECO:0000259" key="4">
    <source>
        <dbReference type="Pfam" id="PF07715"/>
    </source>
</evidence>
<organism evidence="5 6">
    <name type="scientific">Phocaeicola dorei</name>
    <dbReference type="NCBI Taxonomy" id="357276"/>
    <lineage>
        <taxon>Bacteria</taxon>
        <taxon>Pseudomonadati</taxon>
        <taxon>Bacteroidota</taxon>
        <taxon>Bacteroidia</taxon>
        <taxon>Bacteroidales</taxon>
        <taxon>Bacteroidaceae</taxon>
        <taxon>Phocaeicola</taxon>
    </lineage>
</organism>
<dbReference type="InterPro" id="IPR000531">
    <property type="entry name" value="Beta-barrel_TonB"/>
</dbReference>
<dbReference type="Pfam" id="PF07715">
    <property type="entry name" value="Plug"/>
    <property type="match status" value="1"/>
</dbReference>
<proteinExistence type="inferred from homology"/>
<keyword evidence="2" id="KW-0798">TonB box</keyword>
<name>A0AA37NH79_9BACT</name>
<evidence type="ECO:0000313" key="5">
    <source>
        <dbReference type="EMBL" id="GKH79257.1"/>
    </source>
</evidence>
<accession>A0AA37NH79</accession>
<dbReference type="GO" id="GO:0009279">
    <property type="term" value="C:cell outer membrane"/>
    <property type="evidence" value="ECO:0007669"/>
    <property type="project" value="UniProtKB-SubCell"/>
</dbReference>
<dbReference type="AlphaFoldDB" id="A0AA37NH79"/>
<protein>
    <submittedName>
        <fullName evidence="5">SusC/RagA family TonB-linked outer membrane protein</fullName>
    </submittedName>
</protein>
<dbReference type="InterPro" id="IPR037066">
    <property type="entry name" value="Plug_dom_sf"/>
</dbReference>
<dbReference type="InterPro" id="IPR012910">
    <property type="entry name" value="Plug_dom"/>
</dbReference>
<evidence type="ECO:0000256" key="1">
    <source>
        <dbReference type="PROSITE-ProRule" id="PRU01360"/>
    </source>
</evidence>
<dbReference type="InterPro" id="IPR008969">
    <property type="entry name" value="CarboxyPept-like_regulatory"/>
</dbReference>
<keyword evidence="1" id="KW-0998">Cell outer membrane</keyword>
<dbReference type="NCBIfam" id="TIGR04057">
    <property type="entry name" value="SusC_RagA_signa"/>
    <property type="match status" value="1"/>
</dbReference>
<evidence type="ECO:0000256" key="2">
    <source>
        <dbReference type="RuleBase" id="RU003357"/>
    </source>
</evidence>
<dbReference type="Gene3D" id="2.170.130.10">
    <property type="entry name" value="TonB-dependent receptor, plug domain"/>
    <property type="match status" value="1"/>
</dbReference>
<feature type="domain" description="TonB-dependent receptor plug" evidence="4">
    <location>
        <begin position="108"/>
        <end position="215"/>
    </location>
</feature>
<gene>
    <name evidence="5" type="ORF">CE91St7_01410</name>
</gene>
<dbReference type="Pfam" id="PF00593">
    <property type="entry name" value="TonB_dep_Rec_b-barrel"/>
    <property type="match status" value="1"/>
</dbReference>
<dbReference type="NCBIfam" id="TIGR04056">
    <property type="entry name" value="OMP_RagA_SusC"/>
    <property type="match status" value="1"/>
</dbReference>
<keyword evidence="1" id="KW-0813">Transport</keyword>
<dbReference type="SUPFAM" id="SSF56935">
    <property type="entry name" value="Porins"/>
    <property type="match status" value="1"/>
</dbReference>
<dbReference type="InterPro" id="IPR023997">
    <property type="entry name" value="TonB-dep_OMP_SusC/RagA_CS"/>
</dbReference>
<feature type="domain" description="TonB-dependent receptor-like beta-barrel" evidence="3">
    <location>
        <begin position="384"/>
        <end position="894"/>
    </location>
</feature>